<evidence type="ECO:0000256" key="1">
    <source>
        <dbReference type="SAM" id="MobiDB-lite"/>
    </source>
</evidence>
<sequence>MTHDEQQPQCTGAAGPCGSAGHDTMMALHRLEDAAATLHAESRKLRRAILAKQRLASKLLLGDADAAVAVDGLCPTATGHAWPAASHHAVGAQRHWALAAQHRSLAEVLRRKAELAELWERLVVRAWYKRVVVAGFYERVLARLSGFDRRLQRAASVLRPGRRWRGGTPPALAPLRATAPRRPREPAAAAVGPASTLAGVRAAAGEAVDAIEACGTGGGRAACVRRRRPLRTIIHLFTSVVRDYAEQQRTHGGCDVFSNTGEHLGGGGDGAPWVNPLVPFTLEQLAEAMHHIFTGSVGVRWPCLGDPPSAGTPAESQKEALLQALAASFLLQRHMETWVMCHFQPQEKLLRYRHYAQAVTGFMQERSRATRDLLVTRRQQQERDEARWQGMRARAMAALHPLPADAAAADDSLHHTEHGADVPIDKGECMLWLVVDSLRQQSRAESAALDPTHS</sequence>
<evidence type="ECO:0000313" key="2">
    <source>
        <dbReference type="EMBL" id="RNF24925.1"/>
    </source>
</evidence>
<dbReference type="GeneID" id="40316012"/>
<dbReference type="AlphaFoldDB" id="A0A3R7LD88"/>
<reference evidence="2 3" key="1">
    <citation type="journal article" date="2018" name="BMC Genomics">
        <title>Genomic comparison of Trypanosoma conorhini and Trypanosoma rangeli to Trypanosoma cruzi strains of high and low virulence.</title>
        <authorList>
            <person name="Bradwell K.R."/>
            <person name="Koparde V.N."/>
            <person name="Matveyev A.V."/>
            <person name="Serrano M.G."/>
            <person name="Alves J.M."/>
            <person name="Parikh H."/>
            <person name="Huang B."/>
            <person name="Lee V."/>
            <person name="Espinosa-Alvarez O."/>
            <person name="Ortiz P.A."/>
            <person name="Costa-Martins A.G."/>
            <person name="Teixeira M.M."/>
            <person name="Buck G.A."/>
        </authorList>
    </citation>
    <scope>NUCLEOTIDE SEQUENCE [LARGE SCALE GENOMIC DNA]</scope>
    <source>
        <strain evidence="2 3">025E</strain>
    </source>
</reference>
<accession>A0A3R7LD88</accession>
<dbReference type="RefSeq" id="XP_029230611.1">
    <property type="nucleotide sequence ID" value="XM_029369328.1"/>
</dbReference>
<organism evidence="2 3">
    <name type="scientific">Trypanosoma conorhini</name>
    <dbReference type="NCBI Taxonomy" id="83891"/>
    <lineage>
        <taxon>Eukaryota</taxon>
        <taxon>Discoba</taxon>
        <taxon>Euglenozoa</taxon>
        <taxon>Kinetoplastea</taxon>
        <taxon>Metakinetoplastina</taxon>
        <taxon>Trypanosomatida</taxon>
        <taxon>Trypanosomatidae</taxon>
        <taxon>Trypanosoma</taxon>
    </lineage>
</organism>
<comment type="caution">
    <text evidence="2">The sequence shown here is derived from an EMBL/GenBank/DDBJ whole genome shotgun (WGS) entry which is preliminary data.</text>
</comment>
<evidence type="ECO:0000313" key="3">
    <source>
        <dbReference type="Proteomes" id="UP000284403"/>
    </source>
</evidence>
<name>A0A3R7LD88_9TRYP</name>
<dbReference type="EMBL" id="MKKU01000092">
    <property type="protein sequence ID" value="RNF24925.1"/>
    <property type="molecule type" value="Genomic_DNA"/>
</dbReference>
<dbReference type="Proteomes" id="UP000284403">
    <property type="component" value="Unassembled WGS sequence"/>
</dbReference>
<proteinExistence type="predicted"/>
<dbReference type="OrthoDB" id="249640at2759"/>
<protein>
    <submittedName>
        <fullName evidence="2">Uncharacterized protein</fullName>
    </submittedName>
</protein>
<gene>
    <name evidence="2" type="ORF">Tco025E_02401</name>
</gene>
<keyword evidence="3" id="KW-1185">Reference proteome</keyword>
<feature type="region of interest" description="Disordered" evidence="1">
    <location>
        <begin position="166"/>
        <end position="186"/>
    </location>
</feature>